<dbReference type="GO" id="GO:0005524">
    <property type="term" value="F:ATP binding"/>
    <property type="evidence" value="ECO:0007669"/>
    <property type="project" value="UniProtKB-KW"/>
</dbReference>
<evidence type="ECO:0000259" key="2">
    <source>
        <dbReference type="Pfam" id="PF05970"/>
    </source>
</evidence>
<dbReference type="InterPro" id="IPR027417">
    <property type="entry name" value="P-loop_NTPase"/>
</dbReference>
<comment type="similarity">
    <text evidence="1">Belongs to the helicase family.</text>
</comment>
<dbReference type="InterPro" id="IPR010285">
    <property type="entry name" value="DNA_helicase_pif1-like_DEAD"/>
</dbReference>
<dbReference type="GO" id="GO:0006281">
    <property type="term" value="P:DNA repair"/>
    <property type="evidence" value="ECO:0007669"/>
    <property type="project" value="UniProtKB-KW"/>
</dbReference>
<dbReference type="SUPFAM" id="SSF52540">
    <property type="entry name" value="P-loop containing nucleoside triphosphate hydrolases"/>
    <property type="match status" value="1"/>
</dbReference>
<protein>
    <recommendedName>
        <fullName evidence="1">ATP-dependent DNA helicase</fullName>
        <ecNumber evidence="1">5.6.2.3</ecNumber>
    </recommendedName>
</protein>
<evidence type="ECO:0000256" key="1">
    <source>
        <dbReference type="RuleBase" id="RU363044"/>
    </source>
</evidence>
<dbReference type="Proteomes" id="UP001215598">
    <property type="component" value="Unassembled WGS sequence"/>
</dbReference>
<dbReference type="EMBL" id="JARKIB010000411">
    <property type="protein sequence ID" value="KAJ7710212.1"/>
    <property type="molecule type" value="Genomic_DNA"/>
</dbReference>
<dbReference type="AlphaFoldDB" id="A0AAD7MC74"/>
<dbReference type="Pfam" id="PF05970">
    <property type="entry name" value="PIF1"/>
    <property type="match status" value="1"/>
</dbReference>
<dbReference type="GO" id="GO:0006310">
    <property type="term" value="P:DNA recombination"/>
    <property type="evidence" value="ECO:0007669"/>
    <property type="project" value="UniProtKB-KW"/>
</dbReference>
<keyword evidence="1" id="KW-0347">Helicase</keyword>
<evidence type="ECO:0000313" key="3">
    <source>
        <dbReference type="EMBL" id="KAJ7710212.1"/>
    </source>
</evidence>
<keyword evidence="4" id="KW-1185">Reference proteome</keyword>
<keyword evidence="1" id="KW-0227">DNA damage</keyword>
<dbReference type="EC" id="5.6.2.3" evidence="1"/>
<feature type="domain" description="DNA helicase Pif1-like DEAD-box helicase" evidence="2">
    <location>
        <begin position="15"/>
        <end position="131"/>
    </location>
</feature>
<comment type="cofactor">
    <cofactor evidence="1">
        <name>Mg(2+)</name>
        <dbReference type="ChEBI" id="CHEBI:18420"/>
    </cofactor>
</comment>
<keyword evidence="1" id="KW-0233">DNA recombination</keyword>
<keyword evidence="1" id="KW-0547">Nucleotide-binding</keyword>
<dbReference type="InterPro" id="IPR051055">
    <property type="entry name" value="PIF1_helicase"/>
</dbReference>
<keyword evidence="1" id="KW-0378">Hydrolase</keyword>
<dbReference type="PANTHER" id="PTHR47642">
    <property type="entry name" value="ATP-DEPENDENT DNA HELICASE"/>
    <property type="match status" value="1"/>
</dbReference>
<keyword evidence="1" id="KW-0234">DNA repair</keyword>
<sequence>MPADELIEQVMTSWKLNVEQRRAFKIIAQHSLDRTSPPLRMYLGGPGGTGKSRVIYALADFFTIRGEDRRLRCASYTGVAARNIKGMTLHSALGMSTSSSKVKSGKSLRDLMAIWEGVDYLFVDEVSMVGCALMYDISVALC</sequence>
<feature type="non-terminal residue" evidence="3">
    <location>
        <position position="142"/>
    </location>
</feature>
<evidence type="ECO:0000313" key="4">
    <source>
        <dbReference type="Proteomes" id="UP001215598"/>
    </source>
</evidence>
<dbReference type="PANTHER" id="PTHR47642:SF5">
    <property type="entry name" value="ATP-DEPENDENT DNA HELICASE"/>
    <property type="match status" value="1"/>
</dbReference>
<dbReference type="GO" id="GO:0043139">
    <property type="term" value="F:5'-3' DNA helicase activity"/>
    <property type="evidence" value="ECO:0007669"/>
    <property type="project" value="UniProtKB-EC"/>
</dbReference>
<dbReference type="GO" id="GO:0000723">
    <property type="term" value="P:telomere maintenance"/>
    <property type="evidence" value="ECO:0007669"/>
    <property type="project" value="InterPro"/>
</dbReference>
<keyword evidence="1" id="KW-0067">ATP-binding</keyword>
<proteinExistence type="inferred from homology"/>
<gene>
    <name evidence="3" type="ORF">B0H16DRAFT_1344223</name>
</gene>
<accession>A0AAD7MC74</accession>
<reference evidence="3" key="1">
    <citation type="submission" date="2023-03" db="EMBL/GenBank/DDBJ databases">
        <title>Massive genome expansion in bonnet fungi (Mycena s.s.) driven by repeated elements and novel gene families across ecological guilds.</title>
        <authorList>
            <consortium name="Lawrence Berkeley National Laboratory"/>
            <person name="Harder C.B."/>
            <person name="Miyauchi S."/>
            <person name="Viragh M."/>
            <person name="Kuo A."/>
            <person name="Thoen E."/>
            <person name="Andreopoulos B."/>
            <person name="Lu D."/>
            <person name="Skrede I."/>
            <person name="Drula E."/>
            <person name="Henrissat B."/>
            <person name="Morin E."/>
            <person name="Kohler A."/>
            <person name="Barry K."/>
            <person name="LaButti K."/>
            <person name="Morin E."/>
            <person name="Salamov A."/>
            <person name="Lipzen A."/>
            <person name="Mereny Z."/>
            <person name="Hegedus B."/>
            <person name="Baldrian P."/>
            <person name="Stursova M."/>
            <person name="Weitz H."/>
            <person name="Taylor A."/>
            <person name="Grigoriev I.V."/>
            <person name="Nagy L.G."/>
            <person name="Martin F."/>
            <person name="Kauserud H."/>
        </authorList>
    </citation>
    <scope>NUCLEOTIDE SEQUENCE</scope>
    <source>
        <strain evidence="3">CBHHK182m</strain>
    </source>
</reference>
<name>A0AAD7MC74_9AGAR</name>
<dbReference type="Gene3D" id="3.40.50.300">
    <property type="entry name" value="P-loop containing nucleotide triphosphate hydrolases"/>
    <property type="match status" value="1"/>
</dbReference>
<comment type="caution">
    <text evidence="3">The sequence shown here is derived from an EMBL/GenBank/DDBJ whole genome shotgun (WGS) entry which is preliminary data.</text>
</comment>
<organism evidence="3 4">
    <name type="scientific">Mycena metata</name>
    <dbReference type="NCBI Taxonomy" id="1033252"/>
    <lineage>
        <taxon>Eukaryota</taxon>
        <taxon>Fungi</taxon>
        <taxon>Dikarya</taxon>
        <taxon>Basidiomycota</taxon>
        <taxon>Agaricomycotina</taxon>
        <taxon>Agaricomycetes</taxon>
        <taxon>Agaricomycetidae</taxon>
        <taxon>Agaricales</taxon>
        <taxon>Marasmiineae</taxon>
        <taxon>Mycenaceae</taxon>
        <taxon>Mycena</taxon>
    </lineage>
</organism>
<comment type="catalytic activity">
    <reaction evidence="1">
        <text>ATP + H2O = ADP + phosphate + H(+)</text>
        <dbReference type="Rhea" id="RHEA:13065"/>
        <dbReference type="ChEBI" id="CHEBI:15377"/>
        <dbReference type="ChEBI" id="CHEBI:15378"/>
        <dbReference type="ChEBI" id="CHEBI:30616"/>
        <dbReference type="ChEBI" id="CHEBI:43474"/>
        <dbReference type="ChEBI" id="CHEBI:456216"/>
        <dbReference type="EC" id="5.6.2.3"/>
    </reaction>
</comment>
<dbReference type="GO" id="GO:0016787">
    <property type="term" value="F:hydrolase activity"/>
    <property type="evidence" value="ECO:0007669"/>
    <property type="project" value="UniProtKB-KW"/>
</dbReference>